<evidence type="ECO:0000313" key="3">
    <source>
        <dbReference type="Proteomes" id="UP001549366"/>
    </source>
</evidence>
<dbReference type="RefSeq" id="WP_354008775.1">
    <property type="nucleotide sequence ID" value="NZ_JBEWTA010000001.1"/>
</dbReference>
<reference evidence="2 3" key="1">
    <citation type="submission" date="2024-06" db="EMBL/GenBank/DDBJ databases">
        <title>Genomic Encyclopedia of Type Strains, Phase V (KMG-V): Genome sequencing to study the core and pangenomes of soil and plant-associated prokaryotes.</title>
        <authorList>
            <person name="Whitman W."/>
        </authorList>
    </citation>
    <scope>NUCLEOTIDE SEQUENCE [LARGE SCALE GENOMIC DNA]</scope>
    <source>
        <strain evidence="2 3">NE40</strain>
    </source>
</reference>
<keyword evidence="3" id="KW-1185">Reference proteome</keyword>
<gene>
    <name evidence="2" type="ORF">V5J35_003910</name>
</gene>
<proteinExistence type="predicted"/>
<feature type="signal peptide" evidence="1">
    <location>
        <begin position="1"/>
        <end position="19"/>
    </location>
</feature>
<sequence length="122" mass="14522">MTKKLLLMCLLLICPLAKPYQYKLVFFDTRPEVLDYVHAEVFRLNGQWYFSGTNERYRIYNFYFTNNVRTPYAMVVIILDDENRPHTIYADIMSMMAETEAEARYLQECDSTCIPPVTEEHE</sequence>
<evidence type="ECO:0008006" key="4">
    <source>
        <dbReference type="Google" id="ProtNLM"/>
    </source>
</evidence>
<protein>
    <recommendedName>
        <fullName evidence="4">Curli production assembly/transport component CsgE</fullName>
    </recommendedName>
</protein>
<keyword evidence="1" id="KW-0732">Signal</keyword>
<dbReference type="EMBL" id="JBEWTB010000002">
    <property type="protein sequence ID" value="MET4758718.1"/>
    <property type="molecule type" value="Genomic_DNA"/>
</dbReference>
<dbReference type="Proteomes" id="UP001549366">
    <property type="component" value="Unassembled WGS sequence"/>
</dbReference>
<comment type="caution">
    <text evidence="2">The sequence shown here is derived from an EMBL/GenBank/DDBJ whole genome shotgun (WGS) entry which is preliminary data.</text>
</comment>
<accession>A0ABV2SLU9</accession>
<evidence type="ECO:0000313" key="2">
    <source>
        <dbReference type="EMBL" id="MET4758718.1"/>
    </source>
</evidence>
<feature type="chain" id="PRO_5045611160" description="Curli production assembly/transport component CsgE" evidence="1">
    <location>
        <begin position="20"/>
        <end position="122"/>
    </location>
</feature>
<name>A0ABV2SLU9_9GAMM</name>
<evidence type="ECO:0000256" key="1">
    <source>
        <dbReference type="SAM" id="SignalP"/>
    </source>
</evidence>
<organism evidence="2 3">
    <name type="scientific">Endozoicomonas lisbonensis</name>
    <dbReference type="NCBI Taxonomy" id="3120522"/>
    <lineage>
        <taxon>Bacteria</taxon>
        <taxon>Pseudomonadati</taxon>
        <taxon>Pseudomonadota</taxon>
        <taxon>Gammaproteobacteria</taxon>
        <taxon>Oceanospirillales</taxon>
        <taxon>Endozoicomonadaceae</taxon>
        <taxon>Endozoicomonas</taxon>
    </lineage>
</organism>